<dbReference type="PANTHER" id="PTHR30126:SF88">
    <property type="entry name" value="TRANSCRIPTIONAL REGULATOR-RELATED"/>
    <property type="match status" value="1"/>
</dbReference>
<dbReference type="Gene3D" id="3.40.190.290">
    <property type="match status" value="1"/>
</dbReference>
<keyword evidence="3" id="KW-0238">DNA-binding</keyword>
<accession>A0ABV7VVC7</accession>
<evidence type="ECO:0000313" key="7">
    <source>
        <dbReference type="Proteomes" id="UP001595722"/>
    </source>
</evidence>
<comment type="similarity">
    <text evidence="1">Belongs to the LysR transcriptional regulatory family.</text>
</comment>
<dbReference type="InterPro" id="IPR036390">
    <property type="entry name" value="WH_DNA-bd_sf"/>
</dbReference>
<feature type="domain" description="HTH lysR-type" evidence="5">
    <location>
        <begin position="3"/>
        <end position="60"/>
    </location>
</feature>
<dbReference type="EMBL" id="JBHRYB010000013">
    <property type="protein sequence ID" value="MFC3680948.1"/>
    <property type="molecule type" value="Genomic_DNA"/>
</dbReference>
<keyword evidence="7" id="KW-1185">Reference proteome</keyword>
<dbReference type="SUPFAM" id="SSF46785">
    <property type="entry name" value="Winged helix' DNA-binding domain"/>
    <property type="match status" value="1"/>
</dbReference>
<proteinExistence type="inferred from homology"/>
<reference evidence="7" key="1">
    <citation type="journal article" date="2019" name="Int. J. Syst. Evol. Microbiol.">
        <title>The Global Catalogue of Microorganisms (GCM) 10K type strain sequencing project: providing services to taxonomists for standard genome sequencing and annotation.</title>
        <authorList>
            <consortium name="The Broad Institute Genomics Platform"/>
            <consortium name="The Broad Institute Genome Sequencing Center for Infectious Disease"/>
            <person name="Wu L."/>
            <person name="Ma J."/>
        </authorList>
    </citation>
    <scope>NUCLEOTIDE SEQUENCE [LARGE SCALE GENOMIC DNA]</scope>
    <source>
        <strain evidence="7">KCTC 42424</strain>
    </source>
</reference>
<evidence type="ECO:0000259" key="5">
    <source>
        <dbReference type="PROSITE" id="PS50931"/>
    </source>
</evidence>
<organism evidence="6 7">
    <name type="scientific">Bacterioplanoides pacificum</name>
    <dbReference type="NCBI Taxonomy" id="1171596"/>
    <lineage>
        <taxon>Bacteria</taxon>
        <taxon>Pseudomonadati</taxon>
        <taxon>Pseudomonadota</taxon>
        <taxon>Gammaproteobacteria</taxon>
        <taxon>Oceanospirillales</taxon>
        <taxon>Oceanospirillaceae</taxon>
        <taxon>Bacterioplanoides</taxon>
    </lineage>
</organism>
<comment type="caution">
    <text evidence="6">The sequence shown here is derived from an EMBL/GenBank/DDBJ whole genome shotgun (WGS) entry which is preliminary data.</text>
</comment>
<dbReference type="InterPro" id="IPR036388">
    <property type="entry name" value="WH-like_DNA-bd_sf"/>
</dbReference>
<dbReference type="SUPFAM" id="SSF53850">
    <property type="entry name" value="Periplasmic binding protein-like II"/>
    <property type="match status" value="1"/>
</dbReference>
<dbReference type="RefSeq" id="WP_376867054.1">
    <property type="nucleotide sequence ID" value="NZ_JBHRYB010000013.1"/>
</dbReference>
<dbReference type="Proteomes" id="UP001595722">
    <property type="component" value="Unassembled WGS sequence"/>
</dbReference>
<dbReference type="InterPro" id="IPR000847">
    <property type="entry name" value="LysR_HTH_N"/>
</dbReference>
<evidence type="ECO:0000313" key="6">
    <source>
        <dbReference type="EMBL" id="MFC3680948.1"/>
    </source>
</evidence>
<sequence>MKTTLEQWRMFKAVVDHGGYTQASEAIHKSQSTISYGVHKLQQQLGVQLLEVEGRKALLTAHGKIMLQRGEQLLEQADNLDRLAASLEQGVEPSVRLAIDMIYPHPALMPVLEAFAGQYPDTRIELDEFVLGGGLELLSEGKADLLISTVVPSGTPHQHIERVRFLPVSHPQHPLQQLGRPASYNDLSQQRQVVVKDSARKSNRDGGWLGANQRWTVSHASTSLNIIRRGLAFAWLPQHWIEDDLQQGLLAEIPLDQDASRYIDLYLVLAGGDSAGPACRYLAGLFAGSAQ</sequence>
<dbReference type="Gene3D" id="1.10.10.10">
    <property type="entry name" value="Winged helix-like DNA-binding domain superfamily/Winged helix DNA-binding domain"/>
    <property type="match status" value="1"/>
</dbReference>
<dbReference type="PROSITE" id="PS50931">
    <property type="entry name" value="HTH_LYSR"/>
    <property type="match status" value="1"/>
</dbReference>
<evidence type="ECO:0000256" key="2">
    <source>
        <dbReference type="ARBA" id="ARBA00023015"/>
    </source>
</evidence>
<dbReference type="InterPro" id="IPR005119">
    <property type="entry name" value="LysR_subst-bd"/>
</dbReference>
<dbReference type="PANTHER" id="PTHR30126">
    <property type="entry name" value="HTH-TYPE TRANSCRIPTIONAL REGULATOR"/>
    <property type="match status" value="1"/>
</dbReference>
<dbReference type="Pfam" id="PF03466">
    <property type="entry name" value="LysR_substrate"/>
    <property type="match status" value="1"/>
</dbReference>
<name>A0ABV7VVC7_9GAMM</name>
<gene>
    <name evidence="6" type="ORF">ACFOMG_12650</name>
</gene>
<evidence type="ECO:0000256" key="4">
    <source>
        <dbReference type="ARBA" id="ARBA00023163"/>
    </source>
</evidence>
<keyword evidence="2" id="KW-0805">Transcription regulation</keyword>
<evidence type="ECO:0000256" key="1">
    <source>
        <dbReference type="ARBA" id="ARBA00009437"/>
    </source>
</evidence>
<evidence type="ECO:0000256" key="3">
    <source>
        <dbReference type="ARBA" id="ARBA00023125"/>
    </source>
</evidence>
<keyword evidence="4" id="KW-0804">Transcription</keyword>
<dbReference type="Pfam" id="PF00126">
    <property type="entry name" value="HTH_1"/>
    <property type="match status" value="1"/>
</dbReference>
<protein>
    <submittedName>
        <fullName evidence="6">LysR family transcriptional regulator</fullName>
    </submittedName>
</protein>